<keyword evidence="3" id="KW-0804">Transcription</keyword>
<dbReference type="Proteomes" id="UP000317355">
    <property type="component" value="Unassembled WGS sequence"/>
</dbReference>
<name>A0A558CWR3_9GAMM</name>
<keyword evidence="1" id="KW-0805">Transcription regulation</keyword>
<dbReference type="InterPro" id="IPR012318">
    <property type="entry name" value="HTH_CRP"/>
</dbReference>
<accession>A0A558CWR3</accession>
<gene>
    <name evidence="5" type="ORF">FHK82_12435</name>
</gene>
<dbReference type="GO" id="GO:0005829">
    <property type="term" value="C:cytosol"/>
    <property type="evidence" value="ECO:0007669"/>
    <property type="project" value="TreeGrafter"/>
</dbReference>
<organism evidence="5 6">
    <name type="scientific">Sedimenticola thiotaurini</name>
    <dbReference type="NCBI Taxonomy" id="1543721"/>
    <lineage>
        <taxon>Bacteria</taxon>
        <taxon>Pseudomonadati</taxon>
        <taxon>Pseudomonadota</taxon>
        <taxon>Gammaproteobacteria</taxon>
        <taxon>Chromatiales</taxon>
        <taxon>Sedimenticolaceae</taxon>
        <taxon>Sedimenticola</taxon>
    </lineage>
</organism>
<evidence type="ECO:0000256" key="1">
    <source>
        <dbReference type="ARBA" id="ARBA00023015"/>
    </source>
</evidence>
<evidence type="ECO:0000313" key="5">
    <source>
        <dbReference type="EMBL" id="TVT53186.1"/>
    </source>
</evidence>
<sequence>MQHQAITHFPNRLLANLPYRVRQQILAGCDTVDLTDSDILEEPDEPIRYVYFPTKSSISMLASVNGHSNLEVGLVGDEGMIGTALILGVAVSSLRAVVRGEGSAIRMTAACFRRELKRSAALGRELDRYLYVVMDQFAQAVTCSRFHLLESRLARWLLMTHDRAHSDMFHVTHESLSLILGVRRVGVTKAATALQNKNLISYTRGDIVITDRKGLEKASCECYANDKAAYERIMSK</sequence>
<dbReference type="InterPro" id="IPR050397">
    <property type="entry name" value="Env_Response_Regulators"/>
</dbReference>
<dbReference type="EMBL" id="VMRY01000060">
    <property type="protein sequence ID" value="TVT53186.1"/>
    <property type="molecule type" value="Genomic_DNA"/>
</dbReference>
<dbReference type="Gene3D" id="1.10.10.10">
    <property type="entry name" value="Winged helix-like DNA-binding domain superfamily/Winged helix DNA-binding domain"/>
    <property type="match status" value="1"/>
</dbReference>
<reference evidence="5 6" key="1">
    <citation type="submission" date="2019-07" db="EMBL/GenBank/DDBJ databases">
        <title>The pathways for chlorine oxyanion respiration interact through the shared metabolite chlorate.</title>
        <authorList>
            <person name="Barnum T.P."/>
            <person name="Cheng Y."/>
            <person name="Hill K.A."/>
            <person name="Lucas L.N."/>
            <person name="Carlson H.K."/>
            <person name="Coates J.D."/>
        </authorList>
    </citation>
    <scope>NUCLEOTIDE SEQUENCE [LARGE SCALE GENOMIC DNA]</scope>
    <source>
        <strain evidence="5">BK-3</strain>
    </source>
</reference>
<feature type="domain" description="HTH crp-type" evidence="4">
    <location>
        <begin position="151"/>
        <end position="217"/>
    </location>
</feature>
<dbReference type="PANTHER" id="PTHR24567">
    <property type="entry name" value="CRP FAMILY TRANSCRIPTIONAL REGULATORY PROTEIN"/>
    <property type="match status" value="1"/>
</dbReference>
<dbReference type="InterPro" id="IPR018490">
    <property type="entry name" value="cNMP-bd_dom_sf"/>
</dbReference>
<dbReference type="SUPFAM" id="SSF51206">
    <property type="entry name" value="cAMP-binding domain-like"/>
    <property type="match status" value="1"/>
</dbReference>
<evidence type="ECO:0000259" key="4">
    <source>
        <dbReference type="Pfam" id="PF13545"/>
    </source>
</evidence>
<proteinExistence type="predicted"/>
<keyword evidence="2" id="KW-0238">DNA-binding</keyword>
<comment type="caution">
    <text evidence="5">The sequence shown here is derived from an EMBL/GenBank/DDBJ whole genome shotgun (WGS) entry which is preliminary data.</text>
</comment>
<dbReference type="Gene3D" id="2.60.120.10">
    <property type="entry name" value="Jelly Rolls"/>
    <property type="match status" value="1"/>
</dbReference>
<evidence type="ECO:0000256" key="2">
    <source>
        <dbReference type="ARBA" id="ARBA00023125"/>
    </source>
</evidence>
<dbReference type="InterPro" id="IPR036390">
    <property type="entry name" value="WH_DNA-bd_sf"/>
</dbReference>
<dbReference type="PANTHER" id="PTHR24567:SF74">
    <property type="entry name" value="HTH-TYPE TRANSCRIPTIONAL REGULATOR ARCR"/>
    <property type="match status" value="1"/>
</dbReference>
<dbReference type="InterPro" id="IPR036388">
    <property type="entry name" value="WH-like_DNA-bd_sf"/>
</dbReference>
<dbReference type="SUPFAM" id="SSF46785">
    <property type="entry name" value="Winged helix' DNA-binding domain"/>
    <property type="match status" value="1"/>
</dbReference>
<dbReference type="Pfam" id="PF13545">
    <property type="entry name" value="HTH_Crp_2"/>
    <property type="match status" value="1"/>
</dbReference>
<dbReference type="GO" id="GO:0003700">
    <property type="term" value="F:DNA-binding transcription factor activity"/>
    <property type="evidence" value="ECO:0007669"/>
    <property type="project" value="TreeGrafter"/>
</dbReference>
<dbReference type="GO" id="GO:0003677">
    <property type="term" value="F:DNA binding"/>
    <property type="evidence" value="ECO:0007669"/>
    <property type="project" value="UniProtKB-KW"/>
</dbReference>
<protein>
    <submittedName>
        <fullName evidence="5">Crp/Fnr family transcriptional regulator</fullName>
    </submittedName>
</protein>
<evidence type="ECO:0000256" key="3">
    <source>
        <dbReference type="ARBA" id="ARBA00023163"/>
    </source>
</evidence>
<dbReference type="InterPro" id="IPR014710">
    <property type="entry name" value="RmlC-like_jellyroll"/>
</dbReference>
<evidence type="ECO:0000313" key="6">
    <source>
        <dbReference type="Proteomes" id="UP000317355"/>
    </source>
</evidence>
<dbReference type="AlphaFoldDB" id="A0A558CWR3"/>